<keyword evidence="3" id="KW-1185">Reference proteome</keyword>
<dbReference type="EMBL" id="LNIX01000010">
    <property type="protein sequence ID" value="OXA49504.1"/>
    <property type="molecule type" value="Genomic_DNA"/>
</dbReference>
<evidence type="ECO:0000256" key="1">
    <source>
        <dbReference type="SAM" id="SignalP"/>
    </source>
</evidence>
<dbReference type="AlphaFoldDB" id="A0A226DXI4"/>
<accession>A0A226DXI4</accession>
<dbReference type="Proteomes" id="UP000198287">
    <property type="component" value="Unassembled WGS sequence"/>
</dbReference>
<feature type="signal peptide" evidence="1">
    <location>
        <begin position="1"/>
        <end position="20"/>
    </location>
</feature>
<reference evidence="2 3" key="1">
    <citation type="submission" date="2015-12" db="EMBL/GenBank/DDBJ databases">
        <title>The genome of Folsomia candida.</title>
        <authorList>
            <person name="Faddeeva A."/>
            <person name="Derks M.F."/>
            <person name="Anvar Y."/>
            <person name="Smit S."/>
            <person name="Van Straalen N."/>
            <person name="Roelofs D."/>
        </authorList>
    </citation>
    <scope>NUCLEOTIDE SEQUENCE [LARGE SCALE GENOMIC DNA]</scope>
    <source>
        <strain evidence="2 3">VU population</strain>
        <tissue evidence="2">Whole body</tissue>
    </source>
</reference>
<evidence type="ECO:0000313" key="3">
    <source>
        <dbReference type="Proteomes" id="UP000198287"/>
    </source>
</evidence>
<comment type="caution">
    <text evidence="2">The sequence shown here is derived from an EMBL/GenBank/DDBJ whole genome shotgun (WGS) entry which is preliminary data.</text>
</comment>
<feature type="chain" id="PRO_5013234425" evidence="1">
    <location>
        <begin position="21"/>
        <end position="152"/>
    </location>
</feature>
<organism evidence="2 3">
    <name type="scientific">Folsomia candida</name>
    <name type="common">Springtail</name>
    <dbReference type="NCBI Taxonomy" id="158441"/>
    <lineage>
        <taxon>Eukaryota</taxon>
        <taxon>Metazoa</taxon>
        <taxon>Ecdysozoa</taxon>
        <taxon>Arthropoda</taxon>
        <taxon>Hexapoda</taxon>
        <taxon>Collembola</taxon>
        <taxon>Entomobryomorpha</taxon>
        <taxon>Isotomoidea</taxon>
        <taxon>Isotomidae</taxon>
        <taxon>Proisotominae</taxon>
        <taxon>Folsomia</taxon>
    </lineage>
</organism>
<keyword evidence="1" id="KW-0732">Signal</keyword>
<gene>
    <name evidence="2" type="ORF">Fcan01_15716</name>
</gene>
<protein>
    <submittedName>
        <fullName evidence="2">Uncharacterized protein</fullName>
    </submittedName>
</protein>
<proteinExistence type="predicted"/>
<name>A0A226DXI4_FOLCA</name>
<evidence type="ECO:0000313" key="2">
    <source>
        <dbReference type="EMBL" id="OXA49504.1"/>
    </source>
</evidence>
<sequence length="152" mass="17274">MTSLTSFLLFLAISVPFLVAEDFKPVTITNKFSRMPLSSREWPSLVVGENDNSTDFAWLIIGDMIRAYDKPLCVISKEDVNVTLDSCEVINLELNKPYCRVTEIRPGGIFIIFTEGEQCLVDEGNVVGKYKRCRATAQERWTIEPYMGPRLE</sequence>